<reference evidence="1" key="1">
    <citation type="submission" date="2019-09" db="EMBL/GenBank/DDBJ databases">
        <authorList>
            <consortium name="PulseNet: The National Subtyping Network for Foodborne Disease Surveillance"/>
            <person name="Tarr C.L."/>
            <person name="Trees E."/>
            <person name="Katz L.S."/>
            <person name="Carleton-Romer H.A."/>
            <person name="Stroika S."/>
            <person name="Kucerova Z."/>
            <person name="Roache K.F."/>
            <person name="Sabol A.L."/>
            <person name="Besser J."/>
            <person name="Gerner-Smidt P."/>
        </authorList>
    </citation>
    <scope>NUCLEOTIDE SEQUENCE</scope>
    <source>
        <strain evidence="1">PNUSAS081464</strain>
    </source>
</reference>
<evidence type="ECO:0000313" key="1">
    <source>
        <dbReference type="EMBL" id="ECQ7788689.1"/>
    </source>
</evidence>
<protein>
    <submittedName>
        <fullName evidence="1">Uncharacterized protein</fullName>
    </submittedName>
</protein>
<sequence>MMRQHLLSMCIPAAFTDTGVFMAVKVEAVFKRVNGQTFTEVSVSTASVDFCSDEMRQATAAAQLLTERFAAVTGVHSVNFINGEGHYVN</sequence>
<organism evidence="1">
    <name type="scientific">Salmonella enterica</name>
    <name type="common">Salmonella choleraesuis</name>
    <dbReference type="NCBI Taxonomy" id="28901"/>
    <lineage>
        <taxon>Bacteria</taxon>
        <taxon>Pseudomonadati</taxon>
        <taxon>Pseudomonadota</taxon>
        <taxon>Gammaproteobacteria</taxon>
        <taxon>Enterobacterales</taxon>
        <taxon>Enterobacteriaceae</taxon>
        <taxon>Salmonella</taxon>
    </lineage>
</organism>
<comment type="caution">
    <text evidence="1">The sequence shown here is derived from an EMBL/GenBank/DDBJ whole genome shotgun (WGS) entry which is preliminary data.</text>
</comment>
<gene>
    <name evidence="1" type="ORF">F0Z93_08690</name>
</gene>
<accession>A0A5Y9P758</accession>
<proteinExistence type="predicted"/>
<dbReference type="EMBL" id="AAKCWO010000017">
    <property type="protein sequence ID" value="ECQ7788689.1"/>
    <property type="molecule type" value="Genomic_DNA"/>
</dbReference>
<name>A0A5Y9P758_SALER</name>
<dbReference type="AlphaFoldDB" id="A0A5Y9P758"/>